<dbReference type="InterPro" id="IPR036597">
    <property type="entry name" value="Fido-like_dom_sf"/>
</dbReference>
<comment type="caution">
    <text evidence="1">The sequence shown here is derived from an EMBL/GenBank/DDBJ whole genome shotgun (WGS) entry which is preliminary data.</text>
</comment>
<dbReference type="AlphaFoldDB" id="A0A1V1NTP3"/>
<gene>
    <name evidence="1" type="ORF">OMM_13610</name>
</gene>
<organism evidence="1 2">
    <name type="scientific">Candidatus Magnetoglobus multicellularis str. Araruama</name>
    <dbReference type="NCBI Taxonomy" id="890399"/>
    <lineage>
        <taxon>Bacteria</taxon>
        <taxon>Pseudomonadati</taxon>
        <taxon>Thermodesulfobacteriota</taxon>
        <taxon>Desulfobacteria</taxon>
        <taxon>Desulfobacterales</taxon>
        <taxon>Desulfobacteraceae</taxon>
        <taxon>Candidatus Magnetoglobus</taxon>
    </lineage>
</organism>
<accession>A0A1V1NTP3</accession>
<reference evidence="2" key="1">
    <citation type="submission" date="2012-11" db="EMBL/GenBank/DDBJ databases">
        <authorList>
            <person name="Lucero-Rivera Y.E."/>
            <person name="Tovar-Ramirez D."/>
        </authorList>
    </citation>
    <scope>NUCLEOTIDE SEQUENCE [LARGE SCALE GENOMIC DNA]</scope>
    <source>
        <strain evidence="2">Araruama</strain>
    </source>
</reference>
<proteinExistence type="predicted"/>
<protein>
    <submittedName>
        <fullName evidence="1">Uncharacterized protein</fullName>
    </submittedName>
</protein>
<evidence type="ECO:0000313" key="2">
    <source>
        <dbReference type="Proteomes" id="UP000189670"/>
    </source>
</evidence>
<dbReference type="EMBL" id="ATBP01002439">
    <property type="protein sequence ID" value="ETR65856.1"/>
    <property type="molecule type" value="Genomic_DNA"/>
</dbReference>
<dbReference type="Gene3D" id="1.10.3290.10">
    <property type="entry name" value="Fido-like domain"/>
    <property type="match status" value="1"/>
</dbReference>
<name>A0A1V1NTP3_9BACT</name>
<evidence type="ECO:0000313" key="1">
    <source>
        <dbReference type="EMBL" id="ETR65856.1"/>
    </source>
</evidence>
<sequence length="128" mass="14818">MLSYEITQDRIRFLKNFYSDCQRKWDLLLSFSEDKKNYIQQQSLVSNIGASTRIENAVLTDSEIAWINTEISTRQKESFSQIKKVVTDKLSKDKERSLEEVAGYRDALQIINQNAPSFFPLTESAICP</sequence>
<dbReference type="Proteomes" id="UP000189670">
    <property type="component" value="Unassembled WGS sequence"/>
</dbReference>